<feature type="domain" description="PKD" evidence="3">
    <location>
        <begin position="707"/>
        <end position="789"/>
    </location>
</feature>
<evidence type="ECO:0000256" key="1">
    <source>
        <dbReference type="ARBA" id="ARBA00022729"/>
    </source>
</evidence>
<dbReference type="GO" id="GO:0016787">
    <property type="term" value="F:hydrolase activity"/>
    <property type="evidence" value="ECO:0007669"/>
    <property type="project" value="UniProtKB-KW"/>
</dbReference>
<dbReference type="InterPro" id="IPR022409">
    <property type="entry name" value="PKD/Chitinase_dom"/>
</dbReference>
<dbReference type="InterPro" id="IPR012938">
    <property type="entry name" value="Glc/Sorbosone_DH"/>
</dbReference>
<dbReference type="PROSITE" id="PS50093">
    <property type="entry name" value="PKD"/>
    <property type="match status" value="1"/>
</dbReference>
<evidence type="ECO:0000313" key="6">
    <source>
        <dbReference type="Proteomes" id="UP000608890"/>
    </source>
</evidence>
<dbReference type="Gene3D" id="2.120.10.30">
    <property type="entry name" value="TolB, C-terminal domain"/>
    <property type="match status" value="1"/>
</dbReference>
<dbReference type="SUPFAM" id="SSF49299">
    <property type="entry name" value="PKD domain"/>
    <property type="match status" value="1"/>
</dbReference>
<keyword evidence="1 2" id="KW-0732">Signal</keyword>
<reference evidence="5" key="1">
    <citation type="journal article" date="2014" name="Int. J. Syst. Evol. Microbiol.">
        <title>Complete genome sequence of Corynebacterium casei LMG S-19264T (=DSM 44701T), isolated from a smear-ripened cheese.</title>
        <authorList>
            <consortium name="US DOE Joint Genome Institute (JGI-PGF)"/>
            <person name="Walter F."/>
            <person name="Albersmeier A."/>
            <person name="Kalinowski J."/>
            <person name="Ruckert C."/>
        </authorList>
    </citation>
    <scope>NUCLEOTIDE SEQUENCE</scope>
    <source>
        <strain evidence="5">CGMCC 4.7312</strain>
    </source>
</reference>
<dbReference type="CDD" id="cd00161">
    <property type="entry name" value="beta-trefoil_Ricin-like"/>
    <property type="match status" value="1"/>
</dbReference>
<protein>
    <submittedName>
        <fullName evidence="5">Glycosyl hydrolase</fullName>
    </submittedName>
</protein>
<dbReference type="Pfam" id="PF03422">
    <property type="entry name" value="CBM_6"/>
    <property type="match status" value="1"/>
</dbReference>
<dbReference type="GO" id="GO:0030246">
    <property type="term" value="F:carbohydrate binding"/>
    <property type="evidence" value="ECO:0007669"/>
    <property type="project" value="InterPro"/>
</dbReference>
<dbReference type="SUPFAM" id="SSF49785">
    <property type="entry name" value="Galactose-binding domain-like"/>
    <property type="match status" value="1"/>
</dbReference>
<feature type="chain" id="PRO_5037801511" evidence="2">
    <location>
        <begin position="27"/>
        <end position="1187"/>
    </location>
</feature>
<dbReference type="AlphaFoldDB" id="A0A917X2P1"/>
<dbReference type="InterPro" id="IPR000601">
    <property type="entry name" value="PKD_dom"/>
</dbReference>
<dbReference type="SMART" id="SM00089">
    <property type="entry name" value="PKD"/>
    <property type="match status" value="1"/>
</dbReference>
<evidence type="ECO:0000259" key="4">
    <source>
        <dbReference type="PROSITE" id="PS51175"/>
    </source>
</evidence>
<dbReference type="SUPFAM" id="SSF52317">
    <property type="entry name" value="Class I glutamine amidotransferase-like"/>
    <property type="match status" value="1"/>
</dbReference>
<dbReference type="GO" id="GO:0005975">
    <property type="term" value="P:carbohydrate metabolic process"/>
    <property type="evidence" value="ECO:0007669"/>
    <property type="project" value="UniProtKB-ARBA"/>
</dbReference>
<evidence type="ECO:0000256" key="2">
    <source>
        <dbReference type="SAM" id="SignalP"/>
    </source>
</evidence>
<dbReference type="InterPro" id="IPR011042">
    <property type="entry name" value="6-blade_b-propeller_TolB-like"/>
</dbReference>
<feature type="domain" description="CBM6" evidence="4">
    <location>
        <begin position="902"/>
        <end position="1027"/>
    </location>
</feature>
<dbReference type="Gene3D" id="2.60.40.10">
    <property type="entry name" value="Immunoglobulins"/>
    <property type="match status" value="1"/>
</dbReference>
<dbReference type="SUPFAM" id="SSF50952">
    <property type="entry name" value="Soluble quinoprotein glucose dehydrogenase"/>
    <property type="match status" value="1"/>
</dbReference>
<dbReference type="InterPro" id="IPR000772">
    <property type="entry name" value="Ricin_B_lectin"/>
</dbReference>
<dbReference type="InterPro" id="IPR006584">
    <property type="entry name" value="Cellulose-bd_IV"/>
</dbReference>
<dbReference type="SMART" id="SM00458">
    <property type="entry name" value="RICIN"/>
    <property type="match status" value="1"/>
</dbReference>
<comment type="caution">
    <text evidence="5">The sequence shown here is derived from an EMBL/GenBank/DDBJ whole genome shotgun (WGS) entry which is preliminary data.</text>
</comment>
<dbReference type="EMBL" id="BMNB01000027">
    <property type="protein sequence ID" value="GGM57223.1"/>
    <property type="molecule type" value="Genomic_DNA"/>
</dbReference>
<sequence>MRRKTLIIGVIGGLLLSLALVHPASAAPAFRALLFTKTAGYRHDSIPAGVSMFQQQAAANNFELVHSEDSNVFTPANLATFDVLIMFQTSGMVWTSTAQRQAVEGYLASGKGIVAIHNATDMGIEGEYPWWDQTVNGGAHMPEHSPGVLPGTAIVADKKHPSTASLPDRWNRSEEWYNFDKNPRGSVHVLVTADERTYNPGSRAMGPDHPISWCRTAGGGRVWSTAMGHAAESYSETHFRNHVLGGVKWAAGNEPGDCGGTVWGNFEKRTLDTNTVDPMALAVAPDGRVLYIQRGGQVKIFKPSTNSTVTAGTLSVYTGGEDGLTGLALDPNFATNGYVYLYHSPASSSTDVNRVSRYTLSGDTLNMSSGVTIIDIPAYRDRTFPEPGHTGGYIDFGPDGNLYIGTGDDVAPNLDPNWQGYAPLDWRSGKHMQDAARTAGNTNDLRGKLLRIRPSASGGYTIPAGNLYPQGTAQTRPEVYAMGFRNPFRFSIDPANGWVYLADYGPDRNPPTTNRGPEGLVELNVIKTPGNYGWPFCHGDNQPYAPYNPDTRVVGAKFNCSAPVNNSPNNTGLTSLRPVVAPNLWYGYGTSPTFPELGSGGSGPMGGPVYRYDPANPSATKFPPYYDGVHFLYEWTRNYIKEVHFDSATAVTRTNPFMSTARFNKPMDLEFGPDGSLYLLEWGTNFGGGNSDSGLYRIDYVHGGRSPIAKATGTPTSGNAPLTVQFSSAGSMDPDPGNTISYQWTFGDGTTSTAANPSKVYTANGNYTAQLKVTDNTGKSGFANVQITVGNTAPVVTITTPANGGMLTFGDRVSYQITVTDPGGAPIDCAKVFLNPALGHDDHAHETTDYPGCSGTIPTDLLGGHPDGANLFYVLNARYTDNGGAGGAAPLTGHAQAILQPKQKQAEYYSSQSGIRIVDQAGAESGKRVGDISNNDWVAFTPMNLTGITNVRYRLSSPSGGGTIELRAGSPTGTLLATTPVPSTGGWDNYQSTSPVNVTALAGTHTLYMVFKGSSNNWFDLDSFTFGGAGVGQPGDPGNPPGDGVAGKTWTLTAQHSGKLMDVSGVSTADGAQIHQWAATGGNNQKWQAVDAGGGAVYLKAVHSGKCAEITGGSTSAGAFLQQATCNNGNQQKFTATATGTSGVYTVKSVLSGLCLDVNSAATSDGARLLQWTCHSGTNQQWRFSPA</sequence>
<dbReference type="Gene3D" id="3.40.50.880">
    <property type="match status" value="1"/>
</dbReference>
<dbReference type="PROSITE" id="PS50231">
    <property type="entry name" value="RICIN_B_LECTIN"/>
    <property type="match status" value="1"/>
</dbReference>
<dbReference type="InterPro" id="IPR035992">
    <property type="entry name" value="Ricin_B-like_lectins"/>
</dbReference>
<dbReference type="Proteomes" id="UP000608890">
    <property type="component" value="Unassembled WGS sequence"/>
</dbReference>
<dbReference type="RefSeq" id="WP_189048065.1">
    <property type="nucleotide sequence ID" value="NZ_BMNB01000027.1"/>
</dbReference>
<dbReference type="InterPro" id="IPR008979">
    <property type="entry name" value="Galactose-bd-like_sf"/>
</dbReference>
<accession>A0A917X2P1</accession>
<dbReference type="InterPro" id="IPR035986">
    <property type="entry name" value="PKD_dom_sf"/>
</dbReference>
<dbReference type="PROSITE" id="PS51175">
    <property type="entry name" value="CBM6"/>
    <property type="match status" value="1"/>
</dbReference>
<reference evidence="5" key="2">
    <citation type="submission" date="2020-09" db="EMBL/GenBank/DDBJ databases">
        <authorList>
            <person name="Sun Q."/>
            <person name="Zhou Y."/>
        </authorList>
    </citation>
    <scope>NUCLEOTIDE SEQUENCE</scope>
    <source>
        <strain evidence="5">CGMCC 4.7312</strain>
    </source>
</reference>
<dbReference type="Pfam" id="PF14200">
    <property type="entry name" value="RicinB_lectin_2"/>
    <property type="match status" value="2"/>
</dbReference>
<dbReference type="InterPro" id="IPR005084">
    <property type="entry name" value="CBM6"/>
</dbReference>
<organism evidence="5 6">
    <name type="scientific">Micromonospora sonchi</name>
    <dbReference type="NCBI Taxonomy" id="1763543"/>
    <lineage>
        <taxon>Bacteria</taxon>
        <taxon>Bacillati</taxon>
        <taxon>Actinomycetota</taxon>
        <taxon>Actinomycetes</taxon>
        <taxon>Micromonosporales</taxon>
        <taxon>Micromonosporaceae</taxon>
        <taxon>Micromonospora</taxon>
    </lineage>
</organism>
<dbReference type="CDD" id="cd04084">
    <property type="entry name" value="CBM6_xylanase-like"/>
    <property type="match status" value="1"/>
</dbReference>
<dbReference type="PANTHER" id="PTHR40469:SF2">
    <property type="entry name" value="GALACTOSE-BINDING DOMAIN-LIKE SUPERFAMILY PROTEIN"/>
    <property type="match status" value="1"/>
</dbReference>
<keyword evidence="5" id="KW-0378">Hydrolase</keyword>
<dbReference type="CDD" id="cd00146">
    <property type="entry name" value="PKD"/>
    <property type="match status" value="1"/>
</dbReference>
<keyword evidence="6" id="KW-1185">Reference proteome</keyword>
<dbReference type="SUPFAM" id="SSF50370">
    <property type="entry name" value="Ricin B-like lectins"/>
    <property type="match status" value="1"/>
</dbReference>
<dbReference type="InterPro" id="IPR013783">
    <property type="entry name" value="Ig-like_fold"/>
</dbReference>
<dbReference type="Gene3D" id="2.80.10.50">
    <property type="match status" value="3"/>
</dbReference>
<dbReference type="InterPro" id="IPR029010">
    <property type="entry name" value="ThuA-like"/>
</dbReference>
<evidence type="ECO:0000313" key="5">
    <source>
        <dbReference type="EMBL" id="GGM57223.1"/>
    </source>
</evidence>
<dbReference type="InterPro" id="IPR029062">
    <property type="entry name" value="Class_I_gatase-like"/>
</dbReference>
<dbReference type="Pfam" id="PF07995">
    <property type="entry name" value="GSDH"/>
    <property type="match status" value="1"/>
</dbReference>
<evidence type="ECO:0000259" key="3">
    <source>
        <dbReference type="PROSITE" id="PS50093"/>
    </source>
</evidence>
<dbReference type="SMART" id="SM00606">
    <property type="entry name" value="CBD_IV"/>
    <property type="match status" value="1"/>
</dbReference>
<dbReference type="PANTHER" id="PTHR40469">
    <property type="entry name" value="SECRETED GLYCOSYL HYDROLASE"/>
    <property type="match status" value="1"/>
</dbReference>
<dbReference type="Pfam" id="PF06283">
    <property type="entry name" value="ThuA"/>
    <property type="match status" value="1"/>
</dbReference>
<name>A0A917X2P1_9ACTN</name>
<proteinExistence type="predicted"/>
<dbReference type="Pfam" id="PF18911">
    <property type="entry name" value="PKD_4"/>
    <property type="match status" value="1"/>
</dbReference>
<dbReference type="InterPro" id="IPR011041">
    <property type="entry name" value="Quinoprot_gluc/sorb_DH_b-prop"/>
</dbReference>
<dbReference type="Gene3D" id="2.60.120.260">
    <property type="entry name" value="Galactose-binding domain-like"/>
    <property type="match status" value="1"/>
</dbReference>
<feature type="signal peptide" evidence="2">
    <location>
        <begin position="1"/>
        <end position="26"/>
    </location>
</feature>
<gene>
    <name evidence="5" type="ORF">GCM10011608_47640</name>
</gene>